<keyword evidence="4" id="KW-1185">Reference proteome</keyword>
<evidence type="ECO:0000313" key="4">
    <source>
        <dbReference type="Proteomes" id="UP000199087"/>
    </source>
</evidence>
<dbReference type="Gene3D" id="3.40.50.1000">
    <property type="entry name" value="HAD superfamily/HAD-like"/>
    <property type="match status" value="1"/>
</dbReference>
<keyword evidence="2" id="KW-0460">Magnesium</keyword>
<dbReference type="RefSeq" id="WP_090633000.1">
    <property type="nucleotide sequence ID" value="NZ_CVRB01000001.1"/>
</dbReference>
<dbReference type="SFLD" id="SFLDS00003">
    <property type="entry name" value="Haloacid_Dehalogenase"/>
    <property type="match status" value="1"/>
</dbReference>
<dbReference type="PANTHER" id="PTHR43434:SF1">
    <property type="entry name" value="PHOSPHOGLYCOLATE PHOSPHATASE"/>
    <property type="match status" value="1"/>
</dbReference>
<sequence length="376" mass="42771">MVKTILFDVDGVLLSEDHYFDASALTVWEMLVSENYLGLSPENFKTDYSEAEIKTIRQHVFERNDEVLKFMKSRGLNANWDMIYLSFTHQLIHLLSQIKDREFVKIKQWCQAPINRETLLEIGKVLNKYEVETDFTLFVKDFERSEAVKQELLGYLNELVKEKLGVETDTFGGKNELWSVCEHVSQEWYVGDEHVIASTGRPSTQTGKKGFFANETTLAPREMIAELFEFLKDSGYEIGIGTGRPALETIQPFQHLNWLIYFDENRIVTDDEVVKAEKELSEGKSLSKPHPFTYIAALYGKSTSVQECLQKTLPLKNGNEVLIVGDSLADLLAARQIGCQFAAVLTGLSGKDAKSEFEKHEADYILDSVLDIRGIL</sequence>
<accession>A0A0U1NUI5</accession>
<keyword evidence="1 3" id="KW-0378">Hydrolase</keyword>
<dbReference type="SFLD" id="SFLDG01129">
    <property type="entry name" value="C1.5:_HAD__Beta-PGM__Phosphata"/>
    <property type="match status" value="1"/>
</dbReference>
<dbReference type="Proteomes" id="UP000199087">
    <property type="component" value="Unassembled WGS sequence"/>
</dbReference>
<protein>
    <submittedName>
        <fullName evidence="3">Haloacid dehalogenase domain-containing protein hydrolase</fullName>
    </submittedName>
</protein>
<evidence type="ECO:0000256" key="2">
    <source>
        <dbReference type="ARBA" id="ARBA00022842"/>
    </source>
</evidence>
<dbReference type="Pfam" id="PF13242">
    <property type="entry name" value="Hydrolase_like"/>
    <property type="match status" value="1"/>
</dbReference>
<dbReference type="GO" id="GO:0006281">
    <property type="term" value="P:DNA repair"/>
    <property type="evidence" value="ECO:0007669"/>
    <property type="project" value="TreeGrafter"/>
</dbReference>
<dbReference type="InterPro" id="IPR050155">
    <property type="entry name" value="HAD-like_hydrolase_sf"/>
</dbReference>
<dbReference type="OrthoDB" id="2474611at2"/>
<proteinExistence type="predicted"/>
<evidence type="ECO:0000313" key="3">
    <source>
        <dbReference type="EMBL" id="CRK81717.1"/>
    </source>
</evidence>
<name>A0A0U1NUI5_9BACI</name>
<gene>
    <name evidence="3" type="ORF">BN000_01628</name>
</gene>
<organism evidence="3 4">
    <name type="scientific">Neobacillus massiliamazoniensis</name>
    <dbReference type="NCBI Taxonomy" id="1499688"/>
    <lineage>
        <taxon>Bacteria</taxon>
        <taxon>Bacillati</taxon>
        <taxon>Bacillota</taxon>
        <taxon>Bacilli</taxon>
        <taxon>Bacillales</taxon>
        <taxon>Bacillaceae</taxon>
        <taxon>Neobacillus</taxon>
    </lineage>
</organism>
<reference evidence="4" key="1">
    <citation type="submission" date="2015-05" db="EMBL/GenBank/DDBJ databases">
        <authorList>
            <person name="Urmite Genomes"/>
        </authorList>
    </citation>
    <scope>NUCLEOTIDE SEQUENCE [LARGE SCALE GENOMIC DNA]</scope>
    <source>
        <strain evidence="4">LF1</strain>
    </source>
</reference>
<dbReference type="STRING" id="1499688.BN000_01628"/>
<dbReference type="InterPro" id="IPR023214">
    <property type="entry name" value="HAD_sf"/>
</dbReference>
<dbReference type="GO" id="GO:0008967">
    <property type="term" value="F:phosphoglycolate phosphatase activity"/>
    <property type="evidence" value="ECO:0007669"/>
    <property type="project" value="TreeGrafter"/>
</dbReference>
<dbReference type="EMBL" id="CVRB01000001">
    <property type="protein sequence ID" value="CRK81717.1"/>
    <property type="molecule type" value="Genomic_DNA"/>
</dbReference>
<dbReference type="PANTHER" id="PTHR43434">
    <property type="entry name" value="PHOSPHOGLYCOLATE PHOSPHATASE"/>
    <property type="match status" value="1"/>
</dbReference>
<dbReference type="SUPFAM" id="SSF56784">
    <property type="entry name" value="HAD-like"/>
    <property type="match status" value="1"/>
</dbReference>
<dbReference type="InterPro" id="IPR036412">
    <property type="entry name" value="HAD-like_sf"/>
</dbReference>
<dbReference type="AlphaFoldDB" id="A0A0U1NUI5"/>
<evidence type="ECO:0000256" key="1">
    <source>
        <dbReference type="ARBA" id="ARBA00022801"/>
    </source>
</evidence>